<organism evidence="2 3">
    <name type="scientific">Candidatus Amunia macphersoniae</name>
    <dbReference type="NCBI Taxonomy" id="3127014"/>
    <lineage>
        <taxon>Bacteria</taxon>
        <taxon>Bacillati</taxon>
        <taxon>Candidatus Dormiibacterota</taxon>
        <taxon>Candidatus Dormibacteria</taxon>
        <taxon>Candidatus Aeolococcales</taxon>
        <taxon>Candidatus Aeolococcaceae</taxon>
        <taxon>Candidatus Amunia</taxon>
    </lineage>
</organism>
<feature type="compositionally biased region" description="Basic and acidic residues" evidence="1">
    <location>
        <begin position="155"/>
        <end position="167"/>
    </location>
</feature>
<evidence type="ECO:0000313" key="3">
    <source>
        <dbReference type="Proteomes" id="UP000614410"/>
    </source>
</evidence>
<evidence type="ECO:0000313" key="2">
    <source>
        <dbReference type="EMBL" id="MBJ7609713.1"/>
    </source>
</evidence>
<proteinExistence type="predicted"/>
<dbReference type="AlphaFoldDB" id="A0A934NFB2"/>
<feature type="region of interest" description="Disordered" evidence="1">
    <location>
        <begin position="40"/>
        <end position="116"/>
    </location>
</feature>
<name>A0A934NFB2_9BACT</name>
<feature type="region of interest" description="Disordered" evidence="1">
    <location>
        <begin position="155"/>
        <end position="175"/>
    </location>
</feature>
<reference evidence="2 3" key="1">
    <citation type="submission" date="2020-10" db="EMBL/GenBank/DDBJ databases">
        <title>Ca. Dormibacterota MAGs.</title>
        <authorList>
            <person name="Montgomery K."/>
        </authorList>
    </citation>
    <scope>NUCLEOTIDE SEQUENCE [LARGE SCALE GENOMIC DNA]</scope>
    <source>
        <strain evidence="2">Mitchell_Peninsula_5</strain>
    </source>
</reference>
<feature type="region of interest" description="Disordered" evidence="1">
    <location>
        <begin position="1"/>
        <end position="21"/>
    </location>
</feature>
<accession>A0A934NFB2</accession>
<evidence type="ECO:0000256" key="1">
    <source>
        <dbReference type="SAM" id="MobiDB-lite"/>
    </source>
</evidence>
<gene>
    <name evidence="2" type="ORF">JF887_09855</name>
</gene>
<dbReference type="EMBL" id="JAEKNN010000051">
    <property type="protein sequence ID" value="MBJ7609713.1"/>
    <property type="molecule type" value="Genomic_DNA"/>
</dbReference>
<feature type="compositionally biased region" description="Basic and acidic residues" evidence="1">
    <location>
        <begin position="1"/>
        <end position="18"/>
    </location>
</feature>
<comment type="caution">
    <text evidence="2">The sequence shown here is derived from an EMBL/GenBank/DDBJ whole genome shotgun (WGS) entry which is preliminary data.</text>
</comment>
<dbReference type="Proteomes" id="UP000614410">
    <property type="component" value="Unassembled WGS sequence"/>
</dbReference>
<sequence length="175" mass="18762">MPPPDHRVHLRDGDREIDVSGNPAFVRQVLDDLPSLMARLRGDVPGRNPISMPSPPESRPTAAVPEPVGQLAPIPAGVPEASSKEPSEAGTATPTRNGARNPGRRPAGGNDDVPGEALEREVFEVLRGSSRPLPIAAIRGRIDSQPTGQEVRRLLERAGERVTRSADRPATYSLR</sequence>
<protein>
    <submittedName>
        <fullName evidence="2">Uncharacterized protein</fullName>
    </submittedName>
</protein>
<feature type="compositionally biased region" description="Low complexity" evidence="1">
    <location>
        <begin position="96"/>
        <end position="110"/>
    </location>
</feature>